<dbReference type="InterPro" id="IPR001509">
    <property type="entry name" value="Epimerase_deHydtase"/>
</dbReference>
<comment type="caution">
    <text evidence="2">The sequence shown here is derived from an EMBL/GenBank/DDBJ whole genome shotgun (WGS) entry which is preliminary data.</text>
</comment>
<dbReference type="CDD" id="cd05271">
    <property type="entry name" value="NDUFA9_like_SDR_a"/>
    <property type="match status" value="1"/>
</dbReference>
<gene>
    <name evidence="2" type="ORF">A8950_1943</name>
</gene>
<dbReference type="OrthoDB" id="9776313at2"/>
<evidence type="ECO:0000313" key="2">
    <source>
        <dbReference type="EMBL" id="TDQ82123.1"/>
    </source>
</evidence>
<dbReference type="SUPFAM" id="SSF51735">
    <property type="entry name" value="NAD(P)-binding Rossmann-fold domains"/>
    <property type="match status" value="1"/>
</dbReference>
<keyword evidence="3" id="KW-1185">Reference proteome</keyword>
<reference evidence="2 3" key="1">
    <citation type="submission" date="2019-03" db="EMBL/GenBank/DDBJ databases">
        <title>Genomic Encyclopedia of Type Strains, Phase III (KMG-III): the genomes of soil and plant-associated and newly described type strains.</title>
        <authorList>
            <person name="Whitman W."/>
        </authorList>
    </citation>
    <scope>NUCLEOTIDE SEQUENCE [LARGE SCALE GENOMIC DNA]</scope>
    <source>
        <strain evidence="2 3">CGMCC 1.7660</strain>
    </source>
</reference>
<dbReference type="RefSeq" id="WP_133613431.1">
    <property type="nucleotide sequence ID" value="NZ_SNYW01000008.1"/>
</dbReference>
<dbReference type="AlphaFoldDB" id="A0A4R6WML8"/>
<evidence type="ECO:0000259" key="1">
    <source>
        <dbReference type="Pfam" id="PF01370"/>
    </source>
</evidence>
<dbReference type="Pfam" id="PF01370">
    <property type="entry name" value="Epimerase"/>
    <property type="match status" value="1"/>
</dbReference>
<dbReference type="InterPro" id="IPR051207">
    <property type="entry name" value="ComplexI_NDUFA9_subunit"/>
</dbReference>
<evidence type="ECO:0000313" key="3">
    <source>
        <dbReference type="Proteomes" id="UP000295783"/>
    </source>
</evidence>
<organism evidence="2 3">
    <name type="scientific">Dongia mobilis</name>
    <dbReference type="NCBI Taxonomy" id="578943"/>
    <lineage>
        <taxon>Bacteria</taxon>
        <taxon>Pseudomonadati</taxon>
        <taxon>Pseudomonadota</taxon>
        <taxon>Alphaproteobacteria</taxon>
        <taxon>Rhodospirillales</taxon>
        <taxon>Dongiaceae</taxon>
        <taxon>Dongia</taxon>
    </lineage>
</organism>
<dbReference type="EMBL" id="SNYW01000008">
    <property type="protein sequence ID" value="TDQ82123.1"/>
    <property type="molecule type" value="Genomic_DNA"/>
</dbReference>
<dbReference type="Proteomes" id="UP000295783">
    <property type="component" value="Unassembled WGS sequence"/>
</dbReference>
<feature type="domain" description="NAD-dependent epimerase/dehydratase" evidence="1">
    <location>
        <begin position="6"/>
        <end position="215"/>
    </location>
</feature>
<name>A0A4R6WML8_9PROT</name>
<sequence>MARGLVTVFGGSGFIGRYVVRNLARAGWQVRVAVRRPDEALFLKTAGDVGQVTPFAANIRDDASVRAAVSGADAVINLVGILYEGGRQKFAAVQAEGAARVAAAAKAAGARRLIQVSAIGADSQSDSHYARSKALGEQGVINAFPGATILRPSIVFGPEDDFFNRFAKMAMISPALPLIGGGHTKFQPVYVGDVAAAVLRVLEDPATAGKTYELGGPKVYSFRELLKLMLAEIGRCRLLIPAPFALATLKASVLQLLPVPPLTVDQVRLLKHDNVVSPQALTLKDLGIAATPVETVLPSYLDRYRPRGHYSTTH</sequence>
<dbReference type="InterPro" id="IPR036291">
    <property type="entry name" value="NAD(P)-bd_dom_sf"/>
</dbReference>
<dbReference type="Gene3D" id="3.40.50.720">
    <property type="entry name" value="NAD(P)-binding Rossmann-like Domain"/>
    <property type="match status" value="1"/>
</dbReference>
<dbReference type="PANTHER" id="PTHR12126">
    <property type="entry name" value="NADH-UBIQUINONE OXIDOREDUCTASE 39 KDA SUBUNIT-RELATED"/>
    <property type="match status" value="1"/>
</dbReference>
<protein>
    <submittedName>
        <fullName evidence="2">NADH dehydrogenase</fullName>
    </submittedName>
</protein>
<dbReference type="GO" id="GO:0044877">
    <property type="term" value="F:protein-containing complex binding"/>
    <property type="evidence" value="ECO:0007669"/>
    <property type="project" value="TreeGrafter"/>
</dbReference>
<dbReference type="PANTHER" id="PTHR12126:SF11">
    <property type="entry name" value="NADH DEHYDROGENASE [UBIQUINONE] 1 ALPHA SUBCOMPLEX SUBUNIT 9, MITOCHONDRIAL"/>
    <property type="match status" value="1"/>
</dbReference>
<proteinExistence type="predicted"/>
<accession>A0A4R6WML8</accession>
<dbReference type="FunFam" id="3.40.50.720:FF:000702">
    <property type="entry name" value="NADH dehydrogenase (Ubiquinone)"/>
    <property type="match status" value="1"/>
</dbReference>